<dbReference type="OrthoDB" id="332424at2"/>
<comment type="caution">
    <text evidence="1">The sequence shown here is derived from an EMBL/GenBank/DDBJ whole genome shotgun (WGS) entry which is preliminary data.</text>
</comment>
<proteinExistence type="predicted"/>
<gene>
    <name evidence="1" type="ORF">EHQ30_11605</name>
</gene>
<evidence type="ECO:0000313" key="2">
    <source>
        <dbReference type="Proteomes" id="UP000297891"/>
    </source>
</evidence>
<dbReference type="RefSeq" id="WP_083901925.1">
    <property type="nucleotide sequence ID" value="NZ_NPDQ01000008.1"/>
</dbReference>
<organism evidence="1 2">
    <name type="scientific">Leptospira brenneri</name>
    <dbReference type="NCBI Taxonomy" id="2023182"/>
    <lineage>
        <taxon>Bacteria</taxon>
        <taxon>Pseudomonadati</taxon>
        <taxon>Spirochaetota</taxon>
        <taxon>Spirochaetia</taxon>
        <taxon>Leptospirales</taxon>
        <taxon>Leptospiraceae</taxon>
        <taxon>Leptospira</taxon>
    </lineage>
</organism>
<dbReference type="EMBL" id="RQFP01000008">
    <property type="protein sequence ID" value="TGK92873.1"/>
    <property type="molecule type" value="Genomic_DNA"/>
</dbReference>
<dbReference type="AlphaFoldDB" id="A0A2M9XYG0"/>
<dbReference type="Proteomes" id="UP000297891">
    <property type="component" value="Unassembled WGS sequence"/>
</dbReference>
<evidence type="ECO:0000313" key="1">
    <source>
        <dbReference type="EMBL" id="TGK92873.1"/>
    </source>
</evidence>
<accession>A0A2M9XYG0</accession>
<keyword evidence="2" id="KW-1185">Reference proteome</keyword>
<sequence length="71" mass="7648">MAETIRLRVKCHACSNLIEGTAKYGSGHFVPEGIVFDFVAVGKVEGAQGRRVKAEVTCTCPNCGVKCKYNV</sequence>
<name>A0A2M9XYG0_9LEPT</name>
<reference evidence="1" key="1">
    <citation type="journal article" date="2019" name="PLoS Negl. Trop. Dis.">
        <title>Revisiting the worldwide diversity of Leptospira species in the environment.</title>
        <authorList>
            <person name="Vincent A.T."/>
            <person name="Schiettekatte O."/>
            <person name="Bourhy P."/>
            <person name="Veyrier F.J."/>
            <person name="Picardeau M."/>
        </authorList>
    </citation>
    <scope>NUCLEOTIDE SEQUENCE [LARGE SCALE GENOMIC DNA]</scope>
    <source>
        <strain evidence="1">201800277</strain>
    </source>
</reference>
<protein>
    <submittedName>
        <fullName evidence="1">Uncharacterized protein</fullName>
    </submittedName>
</protein>